<dbReference type="RefSeq" id="WP_135432851.1">
    <property type="nucleotide sequence ID" value="NZ_SRLA01000002.1"/>
</dbReference>
<accession>A0A4Z0P5D1</accession>
<sequence length="159" mass="17454">MNMRLRYFTLLFLNVLLLLSVAGCTKKEEAEPKPTASYQINDQLVNCQVSTTHESNGGYDYLEIHLTSSPQPSSGPEVLKLYFYKLSGQPVAAYELADIVLYDSANPKGAPFDNDEAILTQAADGSFSGTFQGRRSVLVGFVNQKDYVLSAGVFSKARL</sequence>
<gene>
    <name evidence="2" type="ORF">EU556_07605</name>
</gene>
<protein>
    <submittedName>
        <fullName evidence="2">Uncharacterized protein</fullName>
    </submittedName>
</protein>
<dbReference type="EMBL" id="SRLA01000002">
    <property type="protein sequence ID" value="TGE07612.1"/>
    <property type="molecule type" value="Genomic_DNA"/>
</dbReference>
<keyword evidence="1" id="KW-0732">Signal</keyword>
<organism evidence="2 3">
    <name type="scientific">Hymenobacter fodinae</name>
    <dbReference type="NCBI Taxonomy" id="2510796"/>
    <lineage>
        <taxon>Bacteria</taxon>
        <taxon>Pseudomonadati</taxon>
        <taxon>Bacteroidota</taxon>
        <taxon>Cytophagia</taxon>
        <taxon>Cytophagales</taxon>
        <taxon>Hymenobacteraceae</taxon>
        <taxon>Hymenobacter</taxon>
    </lineage>
</organism>
<proteinExistence type="predicted"/>
<evidence type="ECO:0000313" key="3">
    <source>
        <dbReference type="Proteomes" id="UP000298337"/>
    </source>
</evidence>
<evidence type="ECO:0000256" key="1">
    <source>
        <dbReference type="SAM" id="SignalP"/>
    </source>
</evidence>
<feature type="chain" id="PRO_5021499836" evidence="1">
    <location>
        <begin position="23"/>
        <end position="159"/>
    </location>
</feature>
<evidence type="ECO:0000313" key="2">
    <source>
        <dbReference type="EMBL" id="TGE07612.1"/>
    </source>
</evidence>
<reference evidence="2 3" key="1">
    <citation type="submission" date="2019-04" db="EMBL/GenBank/DDBJ databases">
        <authorList>
            <person name="Feng G."/>
            <person name="Zhang J."/>
            <person name="Zhu H."/>
        </authorList>
    </citation>
    <scope>NUCLEOTIDE SEQUENCE [LARGE SCALE GENOMIC DNA]</scope>
    <source>
        <strain evidence="2 3">92R-1</strain>
    </source>
</reference>
<dbReference type="PROSITE" id="PS51257">
    <property type="entry name" value="PROKAR_LIPOPROTEIN"/>
    <property type="match status" value="1"/>
</dbReference>
<dbReference type="AlphaFoldDB" id="A0A4Z0P5D1"/>
<comment type="caution">
    <text evidence="2">The sequence shown here is derived from an EMBL/GenBank/DDBJ whole genome shotgun (WGS) entry which is preliminary data.</text>
</comment>
<keyword evidence="3" id="KW-1185">Reference proteome</keyword>
<name>A0A4Z0P5D1_9BACT</name>
<dbReference type="Proteomes" id="UP000298337">
    <property type="component" value="Unassembled WGS sequence"/>
</dbReference>
<feature type="signal peptide" evidence="1">
    <location>
        <begin position="1"/>
        <end position="22"/>
    </location>
</feature>